<gene>
    <name evidence="3" type="ORF">AOQ72_28665</name>
</gene>
<proteinExistence type="inferred from homology"/>
<dbReference type="AlphaFoldDB" id="A0A0R3C307"/>
<accession>A0A0R3C307</accession>
<reference evidence="3 4" key="1">
    <citation type="submission" date="2015-09" db="EMBL/GenBank/DDBJ databases">
        <title>Draft Genome Sequence of the Strain BR 3267 (Bradyrhizobium yuanmingense) recommended as inoculant for cowpea in Brazil.</title>
        <authorList>
            <person name="Simoes-Araujo J.L."/>
            <person name="Zilli J.E."/>
        </authorList>
    </citation>
    <scope>NUCLEOTIDE SEQUENCE [LARGE SCALE GENOMIC DNA]</scope>
    <source>
        <strain evidence="3 4">BR3267</strain>
    </source>
</reference>
<dbReference type="RefSeq" id="WP_057028928.1">
    <property type="nucleotide sequence ID" value="NZ_LJYF01000031.1"/>
</dbReference>
<comment type="caution">
    <text evidence="3">The sequence shown here is derived from an EMBL/GenBank/DDBJ whole genome shotgun (WGS) entry which is preliminary data.</text>
</comment>
<dbReference type="Pfam" id="PF08327">
    <property type="entry name" value="AHSA1"/>
    <property type="match status" value="1"/>
</dbReference>
<evidence type="ECO:0000256" key="1">
    <source>
        <dbReference type="ARBA" id="ARBA00006817"/>
    </source>
</evidence>
<dbReference type="OrthoDB" id="8117292at2"/>
<evidence type="ECO:0000313" key="3">
    <source>
        <dbReference type="EMBL" id="KRP92181.1"/>
    </source>
</evidence>
<evidence type="ECO:0000259" key="2">
    <source>
        <dbReference type="Pfam" id="PF08327"/>
    </source>
</evidence>
<feature type="domain" description="Activator of Hsp90 ATPase homologue 1/2-like C-terminal" evidence="2">
    <location>
        <begin position="36"/>
        <end position="149"/>
    </location>
</feature>
<protein>
    <submittedName>
        <fullName evidence="3">Polyketide cyclase</fullName>
    </submittedName>
</protein>
<dbReference type="STRING" id="108015.GA0061099_1004375"/>
<dbReference type="SUPFAM" id="SSF55961">
    <property type="entry name" value="Bet v1-like"/>
    <property type="match status" value="1"/>
</dbReference>
<dbReference type="InterPro" id="IPR023393">
    <property type="entry name" value="START-like_dom_sf"/>
</dbReference>
<sequence length="220" mass="24014">MQIDVARVLGLVTRSVRSLERDGKPASAVTLTRLYDTSVDDLWDAVTSRERIPRWFAPVEGDLRLGGRYQVKGNAGGTITSCTPPTHFAATWEFGGATSWIDVSLKAERSQARLTLEHTAIIEDHWNQFGPGAVGIGWDLALAGLERYLATGASVDHETAEAWMVSPEGKDFMTTSGEFWRAAHVASGVDPDEAKQRSDRTIAFYRGEMPPDIVHPGTGS</sequence>
<evidence type="ECO:0000313" key="4">
    <source>
        <dbReference type="Proteomes" id="UP000051380"/>
    </source>
</evidence>
<dbReference type="Proteomes" id="UP000051380">
    <property type="component" value="Unassembled WGS sequence"/>
</dbReference>
<dbReference type="CDD" id="cd08899">
    <property type="entry name" value="SRPBCC_CalC_Aha1-like_6"/>
    <property type="match status" value="1"/>
</dbReference>
<dbReference type="Gene3D" id="3.30.530.20">
    <property type="match status" value="1"/>
</dbReference>
<dbReference type="EMBL" id="LJYF01000031">
    <property type="protein sequence ID" value="KRP92181.1"/>
    <property type="molecule type" value="Genomic_DNA"/>
</dbReference>
<dbReference type="InterPro" id="IPR013538">
    <property type="entry name" value="ASHA1/2-like_C"/>
</dbReference>
<comment type="similarity">
    <text evidence="1">Belongs to the AHA1 family.</text>
</comment>
<name>A0A0R3C307_9BRAD</name>
<organism evidence="3 4">
    <name type="scientific">Bradyrhizobium yuanmingense</name>
    <dbReference type="NCBI Taxonomy" id="108015"/>
    <lineage>
        <taxon>Bacteria</taxon>
        <taxon>Pseudomonadati</taxon>
        <taxon>Pseudomonadota</taxon>
        <taxon>Alphaproteobacteria</taxon>
        <taxon>Hyphomicrobiales</taxon>
        <taxon>Nitrobacteraceae</taxon>
        <taxon>Bradyrhizobium</taxon>
    </lineage>
</organism>